<keyword evidence="2" id="KW-1185">Reference proteome</keyword>
<dbReference type="OrthoDB" id="6465528at2"/>
<name>A0A1B7K0G4_9GAMM</name>
<proteinExistence type="predicted"/>
<organism evidence="1 2">
    <name type="scientific">Providencia heimbachae ATCC 35613</name>
    <dbReference type="NCBI Taxonomy" id="1354272"/>
    <lineage>
        <taxon>Bacteria</taxon>
        <taxon>Pseudomonadati</taxon>
        <taxon>Pseudomonadota</taxon>
        <taxon>Gammaproteobacteria</taxon>
        <taxon>Enterobacterales</taxon>
        <taxon>Morganellaceae</taxon>
        <taxon>Providencia</taxon>
    </lineage>
</organism>
<evidence type="ECO:0000313" key="1">
    <source>
        <dbReference type="EMBL" id="OAT53652.1"/>
    </source>
</evidence>
<accession>A0A1B7K0G4</accession>
<gene>
    <name evidence="1" type="ORF">M998_0905</name>
</gene>
<dbReference type="RefSeq" id="WP_068907761.1">
    <property type="nucleotide sequence ID" value="NZ_LXEW01000015.1"/>
</dbReference>
<dbReference type="Proteomes" id="UP000078224">
    <property type="component" value="Unassembled WGS sequence"/>
</dbReference>
<dbReference type="PATRIC" id="fig|1354272.4.peg.928"/>
<sequence length="64" mass="7204">MTPEQKRQIEMLIETPQNHTSTLLTLLSTWCAAEEDNETRNMISIALTVACQIKESLDKAVEGK</sequence>
<comment type="caution">
    <text evidence="1">The sequence shown here is derived from an EMBL/GenBank/DDBJ whole genome shotgun (WGS) entry which is preliminary data.</text>
</comment>
<reference evidence="1 2" key="1">
    <citation type="submission" date="2016-04" db="EMBL/GenBank/DDBJ databases">
        <title>ATOL: Assembling a taxonomically balanced genome-scale reconstruction of the evolutionary history of the Enterobacteriaceae.</title>
        <authorList>
            <person name="Plunkett G.III."/>
            <person name="Neeno-Eckwall E.C."/>
            <person name="Glasner J.D."/>
            <person name="Perna N.T."/>
        </authorList>
    </citation>
    <scope>NUCLEOTIDE SEQUENCE [LARGE SCALE GENOMIC DNA]</scope>
    <source>
        <strain evidence="1 2">ATCC 35613</strain>
    </source>
</reference>
<evidence type="ECO:0000313" key="2">
    <source>
        <dbReference type="Proteomes" id="UP000078224"/>
    </source>
</evidence>
<protein>
    <submittedName>
        <fullName evidence="1">Uncharacterized protein</fullName>
    </submittedName>
</protein>
<dbReference type="EMBL" id="LXEW01000015">
    <property type="protein sequence ID" value="OAT53652.1"/>
    <property type="molecule type" value="Genomic_DNA"/>
</dbReference>
<dbReference type="AlphaFoldDB" id="A0A1B7K0G4"/>